<keyword evidence="2" id="KW-1185">Reference proteome</keyword>
<dbReference type="RefSeq" id="WP_422920943.1">
    <property type="nucleotide sequence ID" value="NZ_JAMZEJ010000010.1"/>
</dbReference>
<comment type="caution">
    <text evidence="1">The sequence shown here is derived from an EMBL/GenBank/DDBJ whole genome shotgun (WGS) entry which is preliminary data.</text>
</comment>
<reference evidence="1 2" key="1">
    <citation type="submission" date="2022-06" db="EMBL/GenBank/DDBJ databases">
        <title>Rhizosaccharibacter gen. nov. sp. nov. KSS12, endophytic bacteria isolated from sugarcane.</title>
        <authorList>
            <person name="Pitiwittayakul N."/>
        </authorList>
    </citation>
    <scope>NUCLEOTIDE SEQUENCE [LARGE SCALE GENOMIC DNA]</scope>
    <source>
        <strain evidence="1 2">KSS12</strain>
    </source>
</reference>
<name>A0ABT1W0S3_9PROT</name>
<sequence>MVSVTERAPVPAPFAAIDLSRWVLTLTDEDYRQCAPGEHRACGASVASDGSRTLICVEVVGGQLMVQRYRPVVMSATHCRLVSISDVFNAPNWITVEVIWDISVVSASDGNAVFTNSIVSKATPTFLATLDRVGVSFSDAARTRAAAAADHNRRETPLFAAQIARLAGDRRPQA</sequence>
<dbReference type="EMBL" id="JAMZEJ010000010">
    <property type="protein sequence ID" value="MCQ8242185.1"/>
    <property type="molecule type" value="Genomic_DNA"/>
</dbReference>
<organism evidence="1 2">
    <name type="scientific">Rhizosaccharibacter radicis</name>
    <dbReference type="NCBI Taxonomy" id="2782605"/>
    <lineage>
        <taxon>Bacteria</taxon>
        <taxon>Pseudomonadati</taxon>
        <taxon>Pseudomonadota</taxon>
        <taxon>Alphaproteobacteria</taxon>
        <taxon>Acetobacterales</taxon>
        <taxon>Acetobacteraceae</taxon>
        <taxon>Rhizosaccharibacter</taxon>
    </lineage>
</organism>
<evidence type="ECO:0000313" key="2">
    <source>
        <dbReference type="Proteomes" id="UP001524547"/>
    </source>
</evidence>
<protein>
    <recommendedName>
        <fullName evidence="3">YbjN domain-containing protein</fullName>
    </recommendedName>
</protein>
<evidence type="ECO:0000313" key="1">
    <source>
        <dbReference type="EMBL" id="MCQ8242185.1"/>
    </source>
</evidence>
<gene>
    <name evidence="1" type="ORF">NFI88_15225</name>
</gene>
<dbReference type="Proteomes" id="UP001524547">
    <property type="component" value="Unassembled WGS sequence"/>
</dbReference>
<evidence type="ECO:0008006" key="3">
    <source>
        <dbReference type="Google" id="ProtNLM"/>
    </source>
</evidence>
<accession>A0ABT1W0S3</accession>
<proteinExistence type="predicted"/>